<comment type="caution">
    <text evidence="1">The sequence shown here is derived from an EMBL/GenBank/DDBJ whole genome shotgun (WGS) entry which is preliminary data.</text>
</comment>
<keyword evidence="2" id="KW-1185">Reference proteome</keyword>
<name>A0A931J2D2_9BURK</name>
<dbReference type="AlphaFoldDB" id="A0A931J2D2"/>
<dbReference type="InterPro" id="IPR010583">
    <property type="entry name" value="MipA"/>
</dbReference>
<reference evidence="1" key="1">
    <citation type="submission" date="2020-12" db="EMBL/GenBank/DDBJ databases">
        <title>The genome sequence of Inhella sp. 1Y17.</title>
        <authorList>
            <person name="Liu Y."/>
        </authorList>
    </citation>
    <scope>NUCLEOTIDE SEQUENCE</scope>
    <source>
        <strain evidence="1">1Y17</strain>
    </source>
</reference>
<dbReference type="EMBL" id="JAEDAK010000001">
    <property type="protein sequence ID" value="MBH9575667.1"/>
    <property type="molecule type" value="Genomic_DNA"/>
</dbReference>
<proteinExistence type="predicted"/>
<evidence type="ECO:0000313" key="2">
    <source>
        <dbReference type="Proteomes" id="UP000613266"/>
    </source>
</evidence>
<gene>
    <name evidence="1" type="ORF">I7X39_02000</name>
</gene>
<organism evidence="1 2">
    <name type="scientific">Inhella proteolytica</name>
    <dbReference type="NCBI Taxonomy" id="2795029"/>
    <lineage>
        <taxon>Bacteria</taxon>
        <taxon>Pseudomonadati</taxon>
        <taxon>Pseudomonadota</taxon>
        <taxon>Betaproteobacteria</taxon>
        <taxon>Burkholderiales</taxon>
        <taxon>Sphaerotilaceae</taxon>
        <taxon>Inhella</taxon>
    </lineage>
</organism>
<accession>A0A931J2D2</accession>
<sequence length="258" mass="28211">MPLLASPVLAQEVELFSGAKLSLIGLRVGNSPVYLGQKDRGFDLRPVVALRWGRVRISNSGGSSLLSERGTGGASTDLLDDEDWRLTVGLRFDRGRNVSGIERLRELPDVRTTIRGRVGLTWHQTDTRDWTLAVNPDLLGRGGGLLLQLSMSQRLPEWEQALPMGGQWTALVSLAAADRRYQRSYFGVPAGLTTFQAYEPGAGLRSLTVGLTWQREFGRHWVGFGGGSLSHLLGPAADAPFIERNLDLGLNAGLAYRF</sequence>
<protein>
    <submittedName>
        <fullName evidence="1">MipA/OmpV family protein</fullName>
    </submittedName>
</protein>
<dbReference type="Proteomes" id="UP000613266">
    <property type="component" value="Unassembled WGS sequence"/>
</dbReference>
<evidence type="ECO:0000313" key="1">
    <source>
        <dbReference type="EMBL" id="MBH9575667.1"/>
    </source>
</evidence>
<dbReference type="Pfam" id="PF06629">
    <property type="entry name" value="MipA"/>
    <property type="match status" value="1"/>
</dbReference>
<dbReference type="RefSeq" id="WP_198109268.1">
    <property type="nucleotide sequence ID" value="NZ_JAEDAK010000001.1"/>
</dbReference>